<reference evidence="2" key="1">
    <citation type="journal article" date="2020" name="Stud. Mycol.">
        <title>101 Dothideomycetes genomes: a test case for predicting lifestyles and emergence of pathogens.</title>
        <authorList>
            <person name="Haridas S."/>
            <person name="Albert R."/>
            <person name="Binder M."/>
            <person name="Bloem J."/>
            <person name="Labutti K."/>
            <person name="Salamov A."/>
            <person name="Andreopoulos B."/>
            <person name="Baker S."/>
            <person name="Barry K."/>
            <person name="Bills G."/>
            <person name="Bluhm B."/>
            <person name="Cannon C."/>
            <person name="Castanera R."/>
            <person name="Culley D."/>
            <person name="Daum C."/>
            <person name="Ezra D."/>
            <person name="Gonzalez J."/>
            <person name="Henrissat B."/>
            <person name="Kuo A."/>
            <person name="Liang C."/>
            <person name="Lipzen A."/>
            <person name="Lutzoni F."/>
            <person name="Magnuson J."/>
            <person name="Mondo S."/>
            <person name="Nolan M."/>
            <person name="Ohm R."/>
            <person name="Pangilinan J."/>
            <person name="Park H.-J."/>
            <person name="Ramirez L."/>
            <person name="Alfaro M."/>
            <person name="Sun H."/>
            <person name="Tritt A."/>
            <person name="Yoshinaga Y."/>
            <person name="Zwiers L.-H."/>
            <person name="Turgeon B."/>
            <person name="Goodwin S."/>
            <person name="Spatafora J."/>
            <person name="Crous P."/>
            <person name="Grigoriev I."/>
        </authorList>
    </citation>
    <scope>NUCLEOTIDE SEQUENCE</scope>
    <source>
        <strain evidence="2">CBS 110217</strain>
    </source>
</reference>
<sequence>MAKYFTALFVALASLQAASANPLGARAEVAEVIPGDGLPSLESLGLTSADLYAMGLPATPGDEMSVMFDARCGPSDGAYTNVNGIIACYNYLRNLGTTNCGVKGPGAPVTEFCRSGDAHATGQSITGNDESSYCRDVAAGLLWVINSCTRPQQDCAGFNAASGNGNLVVGGTNIRW</sequence>
<dbReference type="EMBL" id="ML978366">
    <property type="protein sequence ID" value="KAF2023234.1"/>
    <property type="molecule type" value="Genomic_DNA"/>
</dbReference>
<dbReference type="PANTHER" id="PTHR39603:SF1">
    <property type="entry name" value="CYANOVIRIN-N DOMAIN-CONTAINING PROTEIN"/>
    <property type="match status" value="1"/>
</dbReference>
<evidence type="ECO:0000313" key="2">
    <source>
        <dbReference type="EMBL" id="KAF2023234.1"/>
    </source>
</evidence>
<organism evidence="2 3">
    <name type="scientific">Setomelanomma holmii</name>
    <dbReference type="NCBI Taxonomy" id="210430"/>
    <lineage>
        <taxon>Eukaryota</taxon>
        <taxon>Fungi</taxon>
        <taxon>Dikarya</taxon>
        <taxon>Ascomycota</taxon>
        <taxon>Pezizomycotina</taxon>
        <taxon>Dothideomycetes</taxon>
        <taxon>Pleosporomycetidae</taxon>
        <taxon>Pleosporales</taxon>
        <taxon>Pleosporineae</taxon>
        <taxon>Phaeosphaeriaceae</taxon>
        <taxon>Setomelanomma</taxon>
    </lineage>
</organism>
<proteinExistence type="predicted"/>
<keyword evidence="1" id="KW-0732">Signal</keyword>
<dbReference type="AlphaFoldDB" id="A0A9P4LGJ0"/>
<evidence type="ECO:0000313" key="3">
    <source>
        <dbReference type="Proteomes" id="UP000799777"/>
    </source>
</evidence>
<evidence type="ECO:0000256" key="1">
    <source>
        <dbReference type="SAM" id="SignalP"/>
    </source>
</evidence>
<dbReference type="Proteomes" id="UP000799777">
    <property type="component" value="Unassembled WGS sequence"/>
</dbReference>
<comment type="caution">
    <text evidence="2">The sequence shown here is derived from an EMBL/GenBank/DDBJ whole genome shotgun (WGS) entry which is preliminary data.</text>
</comment>
<feature type="chain" id="PRO_5040439066" evidence="1">
    <location>
        <begin position="21"/>
        <end position="176"/>
    </location>
</feature>
<accession>A0A9P4LGJ0</accession>
<protein>
    <submittedName>
        <fullName evidence="2">Uncharacterized protein</fullName>
    </submittedName>
</protein>
<dbReference type="PANTHER" id="PTHR39603">
    <property type="entry name" value="CYANOVIRIN-N DOMAIN-CONTAINING PROTEIN"/>
    <property type="match status" value="1"/>
</dbReference>
<keyword evidence="3" id="KW-1185">Reference proteome</keyword>
<dbReference type="OrthoDB" id="2112446at2759"/>
<gene>
    <name evidence="2" type="ORF">EK21DRAFT_95076</name>
</gene>
<feature type="signal peptide" evidence="1">
    <location>
        <begin position="1"/>
        <end position="20"/>
    </location>
</feature>
<name>A0A9P4LGJ0_9PLEO</name>